<evidence type="ECO:0000313" key="6">
    <source>
        <dbReference type="EMBL" id="GAM42196.1"/>
    </source>
</evidence>
<evidence type="ECO:0000256" key="4">
    <source>
        <dbReference type="SAM" id="MobiDB-lite"/>
    </source>
</evidence>
<feature type="transmembrane region" description="Helical" evidence="5">
    <location>
        <begin position="44"/>
        <end position="63"/>
    </location>
</feature>
<dbReference type="Pfam" id="PF11807">
    <property type="entry name" value="UstYa"/>
    <property type="match status" value="1"/>
</dbReference>
<keyword evidence="5" id="KW-0472">Membrane</keyword>
<dbReference type="Proteomes" id="UP000053095">
    <property type="component" value="Unassembled WGS sequence"/>
</dbReference>
<keyword evidence="7" id="KW-1185">Reference proteome</keyword>
<evidence type="ECO:0000256" key="1">
    <source>
        <dbReference type="ARBA" id="ARBA00004685"/>
    </source>
</evidence>
<feature type="region of interest" description="Disordered" evidence="4">
    <location>
        <begin position="1"/>
        <end position="34"/>
    </location>
</feature>
<keyword evidence="2" id="KW-0560">Oxidoreductase</keyword>
<protein>
    <recommendedName>
        <fullName evidence="8">Oxidase ustYa</fullName>
    </recommendedName>
</protein>
<dbReference type="GO" id="GO:0043386">
    <property type="term" value="P:mycotoxin biosynthetic process"/>
    <property type="evidence" value="ECO:0007669"/>
    <property type="project" value="InterPro"/>
</dbReference>
<dbReference type="PANTHER" id="PTHR33365:SF11">
    <property type="entry name" value="TAT PATHWAY SIGNAL SEQUENCE"/>
    <property type="match status" value="1"/>
</dbReference>
<gene>
    <name evidence="6" type="ORF">TCE0_043r15940</name>
</gene>
<feature type="compositionally biased region" description="Acidic residues" evidence="4">
    <location>
        <begin position="1"/>
        <end position="10"/>
    </location>
</feature>
<organism evidence="6 7">
    <name type="scientific">Talaromyces pinophilus</name>
    <name type="common">Penicillium pinophilum</name>
    <dbReference type="NCBI Taxonomy" id="128442"/>
    <lineage>
        <taxon>Eukaryota</taxon>
        <taxon>Fungi</taxon>
        <taxon>Dikarya</taxon>
        <taxon>Ascomycota</taxon>
        <taxon>Pezizomycotina</taxon>
        <taxon>Eurotiomycetes</taxon>
        <taxon>Eurotiomycetidae</taxon>
        <taxon>Eurotiales</taxon>
        <taxon>Trichocomaceae</taxon>
        <taxon>Talaromyces</taxon>
        <taxon>Talaromyces sect. Talaromyces</taxon>
    </lineage>
</organism>
<dbReference type="InterPro" id="IPR021765">
    <property type="entry name" value="UstYa-like"/>
</dbReference>
<sequence length="250" mass="28602">MSINSDEDDTERQAFLPRDSFGEEKTPSDTNSSTSRHYRRYLRIALEVFMGVVILILSIQIIYEKDDEKRSPSPVPNSNVRQVPLKTYTFNENPKYLNESMFSSRDATLRTLHNWIELSAVGRGYVQIPNSDAFGLSEPYIIEDHSRTEPVYMMSVFHQLHCLSYLVQAYQSAFTGEALTQELAHHSAHCFDYLRQSIMCNADTSLEGKTESGPGWGSVHECKDYDALLEWANERSVWGWRANTVDTAIL</sequence>
<proteinExistence type="inferred from homology"/>
<comment type="pathway">
    <text evidence="1">Mycotoxin biosynthesis.</text>
</comment>
<keyword evidence="5" id="KW-0812">Transmembrane</keyword>
<keyword evidence="5" id="KW-1133">Transmembrane helix</keyword>
<dbReference type="EMBL" id="DF933839">
    <property type="protein sequence ID" value="GAM42196.1"/>
    <property type="molecule type" value="Genomic_DNA"/>
</dbReference>
<dbReference type="AlphaFoldDB" id="A0A0B8MYV3"/>
<accession>A0A0B8MYV3</accession>
<evidence type="ECO:0000313" key="7">
    <source>
        <dbReference type="Proteomes" id="UP000053095"/>
    </source>
</evidence>
<comment type="similarity">
    <text evidence="3">Belongs to the ustYa family.</text>
</comment>
<reference evidence="7" key="1">
    <citation type="journal article" date="2015" name="Genome Announc.">
        <title>Draft genome sequence of Talaromyces cellulolyticus strain Y-94, a source of lignocellulosic biomass-degrading enzymes.</title>
        <authorList>
            <person name="Fujii T."/>
            <person name="Koike H."/>
            <person name="Sawayama S."/>
            <person name="Yano S."/>
            <person name="Inoue H."/>
        </authorList>
    </citation>
    <scope>NUCLEOTIDE SEQUENCE [LARGE SCALE GENOMIC DNA]</scope>
    <source>
        <strain evidence="7">Y-94</strain>
    </source>
</reference>
<evidence type="ECO:0008006" key="8">
    <source>
        <dbReference type="Google" id="ProtNLM"/>
    </source>
</evidence>
<dbReference type="GO" id="GO:0016491">
    <property type="term" value="F:oxidoreductase activity"/>
    <property type="evidence" value="ECO:0007669"/>
    <property type="project" value="UniProtKB-KW"/>
</dbReference>
<dbReference type="PANTHER" id="PTHR33365">
    <property type="entry name" value="YALI0B05434P"/>
    <property type="match status" value="1"/>
</dbReference>
<evidence type="ECO:0000256" key="5">
    <source>
        <dbReference type="SAM" id="Phobius"/>
    </source>
</evidence>
<evidence type="ECO:0000256" key="2">
    <source>
        <dbReference type="ARBA" id="ARBA00023002"/>
    </source>
</evidence>
<evidence type="ECO:0000256" key="3">
    <source>
        <dbReference type="ARBA" id="ARBA00035112"/>
    </source>
</evidence>
<name>A0A0B8MYV3_TALPI</name>